<dbReference type="Proteomes" id="UP000008461">
    <property type="component" value="Chromosome"/>
</dbReference>
<dbReference type="InterPro" id="IPR008928">
    <property type="entry name" value="6-hairpin_glycosidase_sf"/>
</dbReference>
<dbReference type="eggNOG" id="COG4354">
    <property type="taxonomic scope" value="Bacteria"/>
</dbReference>
<feature type="signal peptide" evidence="1">
    <location>
        <begin position="1"/>
        <end position="19"/>
    </location>
</feature>
<evidence type="ECO:0000259" key="2">
    <source>
        <dbReference type="Pfam" id="PF04685"/>
    </source>
</evidence>
<keyword evidence="1" id="KW-0732">Signal</keyword>
<evidence type="ECO:0008006" key="6">
    <source>
        <dbReference type="Google" id="ProtNLM"/>
    </source>
</evidence>
<dbReference type="PANTHER" id="PTHR12654">
    <property type="entry name" value="BILE ACID BETA-GLUCOSIDASE-RELATED"/>
    <property type="match status" value="1"/>
</dbReference>
<dbReference type="KEGG" id="hhy:Halhy_3646"/>
<feature type="domain" description="Glycosyl-hydrolase family 116 catalytic region" evidence="2">
    <location>
        <begin position="484"/>
        <end position="768"/>
    </location>
</feature>
<dbReference type="GO" id="GO:0004553">
    <property type="term" value="F:hydrolase activity, hydrolyzing O-glycosyl compounds"/>
    <property type="evidence" value="ECO:0007669"/>
    <property type="project" value="InterPro"/>
</dbReference>
<keyword evidence="5" id="KW-1185">Reference proteome</keyword>
<dbReference type="STRING" id="760192.Halhy_3646"/>
<dbReference type="PANTHER" id="PTHR12654:SF0">
    <property type="entry name" value="NON-LYSOSOMAL GLUCOSYLCERAMIDASE"/>
    <property type="match status" value="1"/>
</dbReference>
<sequence length="857" mass="96311">MHQSFYLFAFLLFATAIQAQTSWPVLKHYDQDHLLNIALPLGGIGTGTVSLGGRGELRDWEIMNKPGKKFSTITDGNQAPFFAVYVKPIGKTAQSKALLGPFHPSEYQHYEGRPVNHHGMPRFSVASFDAAYPFGQVNLSDDVLPISVKIKGFNPLIPGDVAASSIPLAILKYEVTNNTDAPLEVAICGTMRNFIGIDGSKQSKNWKGDLVYLGAKNNQNEYRESPDLKGIFMSSQGVDNQDPAWGTIALSTAERELVSFRRSSTPNDWENSILDFWDDFSADGVLSDKDKLVDDNPMASLAVKKTIPARSSLTFTFYISWHFPNRLDWNNAWSFGYRGKIIGNHYTNQYKDAWEVIEKESPRLANLEAQTLNFVHTFVKSDLPEVVKEAALFNLSTLRSQTVFRLPSGHLMGWEGVMNEAGSCYGNCTHVWNYENATAFLFGELAKSMREVEMVYGTKDDGKMMNRVSLPLESNRNIDHVAAADGQMGSVMRFYREWILSGDNEWLKKHWARVKAAMSYAWVPGGWDANQDGVQEGKQHNTMDVDYYGPNPQMQFWYFGALKASAAMARAMNDPVFAKQCEQVLAKGSKWVDENLFNGEYYEHKITDPKTFEFLDRSNPSTAIPNFQLGEGCLLDQVVGQYMAHVCGLGYLAKKENIQTALQTVMKYNFVPRFDNVFNNMRSYVMDKESGLIMASWPKGRLKVPFPYFAESMSGFEYAAAIGMLYEGQTEAGLQCIQSIRDRFDGEKRNPFDEPECGHHYARAMASWSAVLALSGFQYSGVEKSMAFGAQSGDFFWSNGYAWGKVKVQQNGQRSTVELSVLYGELELNSFSLKNHPTQIFKKTIKVKAGEPLQLTF</sequence>
<dbReference type="SUPFAM" id="SSF48208">
    <property type="entry name" value="Six-hairpin glycosidases"/>
    <property type="match status" value="1"/>
</dbReference>
<evidence type="ECO:0000313" key="5">
    <source>
        <dbReference type="Proteomes" id="UP000008461"/>
    </source>
</evidence>
<evidence type="ECO:0000313" key="4">
    <source>
        <dbReference type="EMBL" id="AEE51498.1"/>
    </source>
</evidence>
<accession>F4KYV6</accession>
<dbReference type="AlphaFoldDB" id="F4KYV6"/>
<dbReference type="InterPro" id="IPR052566">
    <property type="entry name" value="Non-lysos_glucosylceramidase"/>
</dbReference>
<dbReference type="HOGENOM" id="CLU_010759_0_0_10"/>
<feature type="chain" id="PRO_5003312303" description="Glucosylceramidase" evidence="1">
    <location>
        <begin position="20"/>
        <end position="857"/>
    </location>
</feature>
<evidence type="ECO:0000259" key="3">
    <source>
        <dbReference type="Pfam" id="PF12215"/>
    </source>
</evidence>
<reference key="2">
    <citation type="submission" date="2011-04" db="EMBL/GenBank/DDBJ databases">
        <title>Complete sequence of chromosome of Haliscomenobacter hydrossis DSM 1100.</title>
        <authorList>
            <consortium name="US DOE Joint Genome Institute (JGI-PGF)"/>
            <person name="Lucas S."/>
            <person name="Han J."/>
            <person name="Lapidus A."/>
            <person name="Bruce D."/>
            <person name="Goodwin L."/>
            <person name="Pitluck S."/>
            <person name="Peters L."/>
            <person name="Kyrpides N."/>
            <person name="Mavromatis K."/>
            <person name="Ivanova N."/>
            <person name="Ovchinnikova G."/>
            <person name="Pagani I."/>
            <person name="Daligault H."/>
            <person name="Detter J.C."/>
            <person name="Han C."/>
            <person name="Land M."/>
            <person name="Hauser L."/>
            <person name="Markowitz V."/>
            <person name="Cheng J.-F."/>
            <person name="Hugenholtz P."/>
            <person name="Woyke T."/>
            <person name="Wu D."/>
            <person name="Verbarg S."/>
            <person name="Frueling A."/>
            <person name="Brambilla E."/>
            <person name="Klenk H.-P."/>
            <person name="Eisen J.A."/>
        </authorList>
    </citation>
    <scope>NUCLEOTIDE SEQUENCE</scope>
    <source>
        <strain>DSM 1100</strain>
    </source>
</reference>
<dbReference type="Gene3D" id="1.50.10.10">
    <property type="match status" value="1"/>
</dbReference>
<dbReference type="OrthoDB" id="1007311at2"/>
<dbReference type="Pfam" id="PF04685">
    <property type="entry name" value="DUF608"/>
    <property type="match status" value="1"/>
</dbReference>
<evidence type="ECO:0000256" key="1">
    <source>
        <dbReference type="SAM" id="SignalP"/>
    </source>
</evidence>
<dbReference type="EMBL" id="CP002691">
    <property type="protein sequence ID" value="AEE51498.1"/>
    <property type="molecule type" value="Genomic_DNA"/>
</dbReference>
<dbReference type="GO" id="GO:0005975">
    <property type="term" value="P:carbohydrate metabolic process"/>
    <property type="evidence" value="ECO:0007669"/>
    <property type="project" value="InterPro"/>
</dbReference>
<dbReference type="InterPro" id="IPR024462">
    <property type="entry name" value="GH116_N"/>
</dbReference>
<dbReference type="InterPro" id="IPR006775">
    <property type="entry name" value="GH116_catalytic"/>
</dbReference>
<dbReference type="InterPro" id="IPR012341">
    <property type="entry name" value="6hp_glycosidase-like_sf"/>
</dbReference>
<organism evidence="4 5">
    <name type="scientific">Haliscomenobacter hydrossis (strain ATCC 27775 / DSM 1100 / LMG 10767 / O)</name>
    <dbReference type="NCBI Taxonomy" id="760192"/>
    <lineage>
        <taxon>Bacteria</taxon>
        <taxon>Pseudomonadati</taxon>
        <taxon>Bacteroidota</taxon>
        <taxon>Saprospiria</taxon>
        <taxon>Saprospirales</taxon>
        <taxon>Haliscomenobacteraceae</taxon>
        <taxon>Haliscomenobacter</taxon>
    </lineage>
</organism>
<dbReference type="Pfam" id="PF12215">
    <property type="entry name" value="Glyco_hydr_116N"/>
    <property type="match status" value="1"/>
</dbReference>
<protein>
    <recommendedName>
        <fullName evidence="6">Glucosylceramidase</fullName>
    </recommendedName>
</protein>
<name>F4KYV6_HALH1</name>
<dbReference type="RefSeq" id="WP_013766037.1">
    <property type="nucleotide sequence ID" value="NC_015510.1"/>
</dbReference>
<gene>
    <name evidence="4" type="ordered locus">Halhy_3646</name>
</gene>
<reference evidence="4 5" key="1">
    <citation type="journal article" date="2011" name="Stand. Genomic Sci.">
        <title>Complete genome sequence of Haliscomenobacter hydrossis type strain (O).</title>
        <authorList>
            <consortium name="US DOE Joint Genome Institute (JGI-PGF)"/>
            <person name="Daligault H."/>
            <person name="Lapidus A."/>
            <person name="Zeytun A."/>
            <person name="Nolan M."/>
            <person name="Lucas S."/>
            <person name="Del Rio T.G."/>
            <person name="Tice H."/>
            <person name="Cheng J.F."/>
            <person name="Tapia R."/>
            <person name="Han C."/>
            <person name="Goodwin L."/>
            <person name="Pitluck S."/>
            <person name="Liolios K."/>
            <person name="Pagani I."/>
            <person name="Ivanova N."/>
            <person name="Huntemann M."/>
            <person name="Mavromatis K."/>
            <person name="Mikhailova N."/>
            <person name="Pati A."/>
            <person name="Chen A."/>
            <person name="Palaniappan K."/>
            <person name="Land M."/>
            <person name="Hauser L."/>
            <person name="Brambilla E.M."/>
            <person name="Rohde M."/>
            <person name="Verbarg S."/>
            <person name="Goker M."/>
            <person name="Bristow J."/>
            <person name="Eisen J.A."/>
            <person name="Markowitz V."/>
            <person name="Hugenholtz P."/>
            <person name="Kyrpides N.C."/>
            <person name="Klenk H.P."/>
            <person name="Woyke T."/>
        </authorList>
    </citation>
    <scope>NUCLEOTIDE SEQUENCE [LARGE SCALE GENOMIC DNA]</scope>
    <source>
        <strain evidence="5">ATCC 27775 / DSM 1100 / LMG 10767 / O</strain>
    </source>
</reference>
<feature type="domain" description="Glycosyl-hydrolase family 116 N-terminal" evidence="3">
    <location>
        <begin position="38"/>
        <end position="360"/>
    </location>
</feature>
<proteinExistence type="predicted"/>